<sequence length="406" mass="47675">MSKSIKPHPCFYNNDYTYLVDLNTKEKYITSITKHYAARYYKEGIEDMIPKRWSKEVHHCHFEALNDIHHWEEDKIDFFKVGMNAVTEGNVYSDLRTKSVVCVVVKKKWGYSFLTSIVVRRFDDKEYEFSYADLPRLTLNDVEDIYLLQVQDKLHHLPLEFVKYFNNALLMFIRRTLSEVKKFCDGTLVKIQENLIDMLGSGNKRLKGRDWTDYDVKSSKEMLKKIDEILKHREQLRRLEEYVGGRPKTIDPRTLIRPIYAMTNLAAEKVWVSKVLVPAVPYVILKVIKGFIRVCLDLMEYEEQDVCYMITFMVTAEVDIKARWHADISFETDNCVAKPERKEEVFHKEINNTISYLAPLVKRLLLSIVPKELVLFEQKVSTALYRVSTALYKVSTAQTCDSTVKE</sequence>
<comment type="caution">
    <text evidence="1">The sequence shown here is derived from an EMBL/GenBank/DDBJ whole genome shotgun (WGS) entry which is preliminary data.</text>
</comment>
<keyword evidence="2" id="KW-1185">Reference proteome</keyword>
<reference evidence="1" key="1">
    <citation type="journal article" date="2022" name="Int. J. Mol. Sci.">
        <title>Draft Genome of Tanacetum Coccineum: Genomic Comparison of Closely Related Tanacetum-Family Plants.</title>
        <authorList>
            <person name="Yamashiro T."/>
            <person name="Shiraishi A."/>
            <person name="Nakayama K."/>
            <person name="Satake H."/>
        </authorList>
    </citation>
    <scope>NUCLEOTIDE SEQUENCE</scope>
</reference>
<evidence type="ECO:0000313" key="2">
    <source>
        <dbReference type="Proteomes" id="UP001151760"/>
    </source>
</evidence>
<gene>
    <name evidence="1" type="ORF">Tco_1056031</name>
</gene>
<reference evidence="1" key="2">
    <citation type="submission" date="2022-01" db="EMBL/GenBank/DDBJ databases">
        <authorList>
            <person name="Yamashiro T."/>
            <person name="Shiraishi A."/>
            <person name="Satake H."/>
            <person name="Nakayama K."/>
        </authorList>
    </citation>
    <scope>NUCLEOTIDE SEQUENCE</scope>
</reference>
<accession>A0ABQ5H2K1</accession>
<dbReference type="Proteomes" id="UP001151760">
    <property type="component" value="Unassembled WGS sequence"/>
</dbReference>
<proteinExistence type="predicted"/>
<evidence type="ECO:0000313" key="1">
    <source>
        <dbReference type="EMBL" id="GJT81689.1"/>
    </source>
</evidence>
<protein>
    <submittedName>
        <fullName evidence="1">Uncharacterized protein</fullName>
    </submittedName>
</protein>
<name>A0ABQ5H2K1_9ASTR</name>
<dbReference type="EMBL" id="BQNB010019102">
    <property type="protein sequence ID" value="GJT81689.1"/>
    <property type="molecule type" value="Genomic_DNA"/>
</dbReference>
<organism evidence="1 2">
    <name type="scientific">Tanacetum coccineum</name>
    <dbReference type="NCBI Taxonomy" id="301880"/>
    <lineage>
        <taxon>Eukaryota</taxon>
        <taxon>Viridiplantae</taxon>
        <taxon>Streptophyta</taxon>
        <taxon>Embryophyta</taxon>
        <taxon>Tracheophyta</taxon>
        <taxon>Spermatophyta</taxon>
        <taxon>Magnoliopsida</taxon>
        <taxon>eudicotyledons</taxon>
        <taxon>Gunneridae</taxon>
        <taxon>Pentapetalae</taxon>
        <taxon>asterids</taxon>
        <taxon>campanulids</taxon>
        <taxon>Asterales</taxon>
        <taxon>Asteraceae</taxon>
        <taxon>Asteroideae</taxon>
        <taxon>Anthemideae</taxon>
        <taxon>Anthemidinae</taxon>
        <taxon>Tanacetum</taxon>
    </lineage>
</organism>